<protein>
    <submittedName>
        <fullName evidence="1">Uncharacterized protein</fullName>
    </submittedName>
</protein>
<keyword evidence="2" id="KW-1185">Reference proteome</keyword>
<dbReference type="RefSeq" id="WP_207364035.1">
    <property type="nucleotide sequence ID" value="NZ_JAFMYV010000003.1"/>
</dbReference>
<name>A0A939K2M6_9BACT</name>
<gene>
    <name evidence="1" type="ORF">J2I47_07960</name>
</gene>
<dbReference type="AlphaFoldDB" id="A0A939K2M6"/>
<evidence type="ECO:0000313" key="1">
    <source>
        <dbReference type="EMBL" id="MBO0936474.1"/>
    </source>
</evidence>
<reference evidence="1" key="1">
    <citation type="submission" date="2021-03" db="EMBL/GenBank/DDBJ databases">
        <title>Fibrella sp. HMF5335 genome sequencing and assembly.</title>
        <authorList>
            <person name="Kang H."/>
            <person name="Kim H."/>
            <person name="Bae S."/>
            <person name="Joh K."/>
        </authorList>
    </citation>
    <scope>NUCLEOTIDE SEQUENCE</scope>
    <source>
        <strain evidence="1">HMF5335</strain>
    </source>
</reference>
<evidence type="ECO:0000313" key="2">
    <source>
        <dbReference type="Proteomes" id="UP000664034"/>
    </source>
</evidence>
<comment type="caution">
    <text evidence="1">The sequence shown here is derived from an EMBL/GenBank/DDBJ whole genome shotgun (WGS) entry which is preliminary data.</text>
</comment>
<organism evidence="1 2">
    <name type="scientific">Fibrella rubiginis</name>
    <dbReference type="NCBI Taxonomy" id="2817060"/>
    <lineage>
        <taxon>Bacteria</taxon>
        <taxon>Pseudomonadati</taxon>
        <taxon>Bacteroidota</taxon>
        <taxon>Cytophagia</taxon>
        <taxon>Cytophagales</taxon>
        <taxon>Spirosomataceae</taxon>
        <taxon>Fibrella</taxon>
    </lineage>
</organism>
<accession>A0A939K2M6</accession>
<sequence length="121" mass="14000">MHYYTWYPVNLAGLLPLTAGPTLPDGTAVRMVDVAWSNLLLFDQATGIQSGFYDPNEQVLYRHYEEYDVEEERYDWAYEPYPEATHFMVITFPSLDGTHSSESLLRAIPSWLMQAERLTCN</sequence>
<dbReference type="EMBL" id="JAFMYV010000003">
    <property type="protein sequence ID" value="MBO0936474.1"/>
    <property type="molecule type" value="Genomic_DNA"/>
</dbReference>
<proteinExistence type="predicted"/>
<dbReference type="Proteomes" id="UP000664034">
    <property type="component" value="Unassembled WGS sequence"/>
</dbReference>